<gene>
    <name evidence="3" type="ORF">GCM10009559_52350</name>
</gene>
<proteinExistence type="predicted"/>
<evidence type="ECO:0000259" key="2">
    <source>
        <dbReference type="Pfam" id="PF13088"/>
    </source>
</evidence>
<dbReference type="EMBL" id="BAAAHP010000163">
    <property type="protein sequence ID" value="GAA0895701.1"/>
    <property type="molecule type" value="Genomic_DNA"/>
</dbReference>
<feature type="region of interest" description="Disordered" evidence="1">
    <location>
        <begin position="288"/>
        <end position="311"/>
    </location>
</feature>
<feature type="domain" description="Sialidase" evidence="2">
    <location>
        <begin position="30"/>
        <end position="334"/>
    </location>
</feature>
<dbReference type="CDD" id="cd15482">
    <property type="entry name" value="Sialidase_non-viral"/>
    <property type="match status" value="1"/>
</dbReference>
<dbReference type="InterPro" id="IPR011040">
    <property type="entry name" value="Sialidase"/>
</dbReference>
<comment type="caution">
    <text evidence="3">The sequence shown here is derived from an EMBL/GenBank/DDBJ whole genome shotgun (WGS) entry which is preliminary data.</text>
</comment>
<accession>A0ABN1N6X0</accession>
<dbReference type="PANTHER" id="PTHR43752">
    <property type="entry name" value="BNR/ASP-BOX REPEAT FAMILY PROTEIN"/>
    <property type="match status" value="1"/>
</dbReference>
<dbReference type="RefSeq" id="WP_343944232.1">
    <property type="nucleotide sequence ID" value="NZ_BAAAHP010000163.1"/>
</dbReference>
<organism evidence="3 4">
    <name type="scientific">Pseudonocardia zijingensis</name>
    <dbReference type="NCBI Taxonomy" id="153376"/>
    <lineage>
        <taxon>Bacteria</taxon>
        <taxon>Bacillati</taxon>
        <taxon>Actinomycetota</taxon>
        <taxon>Actinomycetes</taxon>
        <taxon>Pseudonocardiales</taxon>
        <taxon>Pseudonocardiaceae</taxon>
        <taxon>Pseudonocardia</taxon>
    </lineage>
</organism>
<dbReference type="SUPFAM" id="SSF50939">
    <property type="entry name" value="Sialidases"/>
    <property type="match status" value="1"/>
</dbReference>
<keyword evidence="4" id="KW-1185">Reference proteome</keyword>
<name>A0ABN1N6X0_9PSEU</name>
<protein>
    <submittedName>
        <fullName evidence="3">Exo-alpha-sialidase</fullName>
    </submittedName>
</protein>
<reference evidence="3 4" key="1">
    <citation type="journal article" date="2019" name="Int. J. Syst. Evol. Microbiol.">
        <title>The Global Catalogue of Microorganisms (GCM) 10K type strain sequencing project: providing services to taxonomists for standard genome sequencing and annotation.</title>
        <authorList>
            <consortium name="The Broad Institute Genomics Platform"/>
            <consortium name="The Broad Institute Genome Sequencing Center for Infectious Disease"/>
            <person name="Wu L."/>
            <person name="Ma J."/>
        </authorList>
    </citation>
    <scope>NUCLEOTIDE SEQUENCE [LARGE SCALE GENOMIC DNA]</scope>
    <source>
        <strain evidence="3 4">JCM 11117</strain>
    </source>
</reference>
<dbReference type="Proteomes" id="UP001499967">
    <property type="component" value="Unassembled WGS sequence"/>
</dbReference>
<evidence type="ECO:0000313" key="3">
    <source>
        <dbReference type="EMBL" id="GAA0895701.1"/>
    </source>
</evidence>
<dbReference type="Gene3D" id="2.120.10.10">
    <property type="match status" value="1"/>
</dbReference>
<dbReference type="Pfam" id="PF13088">
    <property type="entry name" value="BNR_2"/>
    <property type="match status" value="1"/>
</dbReference>
<dbReference type="InterPro" id="IPR036278">
    <property type="entry name" value="Sialidase_sf"/>
</dbReference>
<dbReference type="PANTHER" id="PTHR43752:SF2">
    <property type="entry name" value="BNR_ASP-BOX REPEAT FAMILY PROTEIN"/>
    <property type="match status" value="1"/>
</dbReference>
<sequence length="361" mass="39104">MTPPVHRRWVAVDHPAWRQAHASTVLAVDGDLLAAWFAGEREGSPDTRIWLARRPAGSARWSAPEVVVAGDEAHWNPVLAHGPDGAVWLFAKRGALISEWTTWVRRSVDGGRTWSPEFPLVPGDVGGRGPVKSPPLLLGDGTWLAPGSRENWSDPPVWESFVDVSTDAGATWLRTPIPLERDSLRGPGVIQPALWADGDRVYALMRSSEGRAYRARSTDGGRTWSAAHPVDLPNNNSALTVVPLPDGSIGCVHNPVSGDWGDRCPLVVSRSRDNGESWQVVVTIEDGRTPVDDHPARRPSLPPTGPGFRAADGGVRTTGEGEYSYPAATLLGDTLVVTYTWQRRGIVEATVPVHALTRRTP</sequence>
<evidence type="ECO:0000313" key="4">
    <source>
        <dbReference type="Proteomes" id="UP001499967"/>
    </source>
</evidence>
<evidence type="ECO:0000256" key="1">
    <source>
        <dbReference type="SAM" id="MobiDB-lite"/>
    </source>
</evidence>